<evidence type="ECO:0008006" key="4">
    <source>
        <dbReference type="Google" id="ProtNLM"/>
    </source>
</evidence>
<evidence type="ECO:0000256" key="1">
    <source>
        <dbReference type="SAM" id="Phobius"/>
    </source>
</evidence>
<reference evidence="2 3" key="1">
    <citation type="submission" date="2023-06" db="EMBL/GenBank/DDBJ databases">
        <title>Cellulomonas sp. MW4 Whole genome sequence.</title>
        <authorList>
            <person name="Park S."/>
        </authorList>
    </citation>
    <scope>NUCLEOTIDE SEQUENCE [LARGE SCALE GENOMIC DNA]</scope>
    <source>
        <strain evidence="2 3">MW4</strain>
    </source>
</reference>
<comment type="caution">
    <text evidence="2">The sequence shown here is derived from an EMBL/GenBank/DDBJ whole genome shotgun (WGS) entry which is preliminary data.</text>
</comment>
<dbReference type="RefSeq" id="WP_289456191.1">
    <property type="nucleotide sequence ID" value="NZ_JAUCGQ010000002.1"/>
</dbReference>
<dbReference type="EMBL" id="JAUCGQ010000002">
    <property type="protein sequence ID" value="MDM7856116.1"/>
    <property type="molecule type" value="Genomic_DNA"/>
</dbReference>
<keyword evidence="3" id="KW-1185">Reference proteome</keyword>
<accession>A0ABT7SIV0</accession>
<dbReference type="Proteomes" id="UP001529338">
    <property type="component" value="Unassembled WGS sequence"/>
</dbReference>
<gene>
    <name evidence="2" type="ORF">QRT04_14355</name>
</gene>
<keyword evidence="1" id="KW-0472">Membrane</keyword>
<sequence>MSTYIDVPALARVIAVSLLVGAGLPALFAVGVRALAPVEGRTSRSGLRVAAATLCFAICAATVLYGVYRIVATGGH</sequence>
<proteinExistence type="predicted"/>
<keyword evidence="1" id="KW-1133">Transmembrane helix</keyword>
<feature type="transmembrane region" description="Helical" evidence="1">
    <location>
        <begin position="47"/>
        <end position="68"/>
    </location>
</feature>
<organism evidence="2 3">
    <name type="scientific">Cellulomonas alba</name>
    <dbReference type="NCBI Taxonomy" id="3053467"/>
    <lineage>
        <taxon>Bacteria</taxon>
        <taxon>Bacillati</taxon>
        <taxon>Actinomycetota</taxon>
        <taxon>Actinomycetes</taxon>
        <taxon>Micrococcales</taxon>
        <taxon>Cellulomonadaceae</taxon>
        <taxon>Cellulomonas</taxon>
    </lineage>
</organism>
<keyword evidence="1" id="KW-0812">Transmembrane</keyword>
<evidence type="ECO:0000313" key="3">
    <source>
        <dbReference type="Proteomes" id="UP001529338"/>
    </source>
</evidence>
<feature type="transmembrane region" description="Helical" evidence="1">
    <location>
        <begin position="12"/>
        <end position="35"/>
    </location>
</feature>
<name>A0ABT7SIV0_9CELL</name>
<evidence type="ECO:0000313" key="2">
    <source>
        <dbReference type="EMBL" id="MDM7856116.1"/>
    </source>
</evidence>
<protein>
    <recommendedName>
        <fullName evidence="4">DUF4190 domain-containing protein</fullName>
    </recommendedName>
</protein>